<dbReference type="PANTHER" id="PTHR39639">
    <property type="entry name" value="CHROMOSOME 16, WHOLE GENOME SHOTGUN SEQUENCE"/>
    <property type="match status" value="1"/>
</dbReference>
<evidence type="ECO:0000313" key="2">
    <source>
        <dbReference type="EMBL" id="QGS10881.1"/>
    </source>
</evidence>
<feature type="domain" description="GmrSD restriction endonucleases N-terminal" evidence="1">
    <location>
        <begin position="87"/>
        <end position="230"/>
    </location>
</feature>
<dbReference type="Proteomes" id="UP000424490">
    <property type="component" value="Chromosome"/>
</dbReference>
<protein>
    <submittedName>
        <fullName evidence="2">DUF262 domain-containing protein</fullName>
    </submittedName>
</protein>
<sequence length="405" mass="45713">MQQCYTTRLHTHHNDVGVTLVSELNENEKNYSPLLTEDEEAQINENIAPGDVELSYRTQDFTVDSLISRLDSGHIIIPSSDYDADDLTTERFQRDYVWKKSQMDRFIESILLGYPLPGIFLVRQSRDNKLLVLDGQQRLRTLQAFYSGKYMRGKRPAAFKLDNVTENFRGLTIETLPAYLRRALDDTYMQGTIIEANNDPHTLSAVYSLFERLNTGGTFLTPHEIRIALFSGQLFRELDSICNDHSWRTLYGNTPTRKRDHELLLRIFAFSMEGEKYAPPLKGFLNQAAENYSDLSTEASKAAISALKIAINTLASSMGSDGFRRSSTLVNAADAEAVLSTLTRHFIAMPDSNVSAEVINNWVNLLRQDQAFQNATSVATANLQAATTRRTIADNTFQQTLETTL</sequence>
<dbReference type="Pfam" id="PF03235">
    <property type="entry name" value="GmrSD_N"/>
    <property type="match status" value="1"/>
</dbReference>
<gene>
    <name evidence="2" type="ORF">FOC40_05315</name>
</gene>
<dbReference type="AlphaFoldDB" id="A0A857A6E0"/>
<accession>A0A857A6E0</accession>
<dbReference type="EMBL" id="CP046315">
    <property type="protein sequence ID" value="QGS10881.1"/>
    <property type="molecule type" value="Genomic_DNA"/>
</dbReference>
<reference evidence="2 3" key="1">
    <citation type="submission" date="2019-11" db="EMBL/GenBank/DDBJ databases">
        <title>FDA dAtabase for Regulatory Grade micrObial Sequences (FDA-ARGOS): Supporting development and validation of Infectious Disease Dx tests.</title>
        <authorList>
            <person name="Stonesifer R."/>
            <person name="Tallon L."/>
            <person name="Sadzewicz L."/>
            <person name="Vavikolanu K."/>
            <person name="Mehta A."/>
            <person name="Aluvathingal J."/>
            <person name="Nadendla S."/>
            <person name="Myers T."/>
            <person name="Yan Y."/>
            <person name="Sichtig H."/>
        </authorList>
    </citation>
    <scope>NUCLEOTIDE SEQUENCE [LARGE SCALE GENOMIC DNA]</scope>
    <source>
        <strain evidence="2 3">FDAARGOS_732</strain>
    </source>
</reference>
<name>A0A857A6E0_9ACTO</name>
<dbReference type="InterPro" id="IPR004919">
    <property type="entry name" value="GmrSD_N"/>
</dbReference>
<evidence type="ECO:0000313" key="3">
    <source>
        <dbReference type="Proteomes" id="UP000424490"/>
    </source>
</evidence>
<proteinExistence type="predicted"/>
<organism evidence="2 3">
    <name type="scientific">Schaalia odontolytica</name>
    <dbReference type="NCBI Taxonomy" id="1660"/>
    <lineage>
        <taxon>Bacteria</taxon>
        <taxon>Bacillati</taxon>
        <taxon>Actinomycetota</taxon>
        <taxon>Actinomycetes</taxon>
        <taxon>Actinomycetales</taxon>
        <taxon>Actinomycetaceae</taxon>
        <taxon>Schaalia</taxon>
    </lineage>
</organism>
<dbReference type="PANTHER" id="PTHR39639:SF1">
    <property type="entry name" value="DUF262 DOMAIN-CONTAINING PROTEIN"/>
    <property type="match status" value="1"/>
</dbReference>
<evidence type="ECO:0000259" key="1">
    <source>
        <dbReference type="Pfam" id="PF03235"/>
    </source>
</evidence>